<feature type="region of interest" description="Disordered" evidence="1">
    <location>
        <begin position="75"/>
        <end position="125"/>
    </location>
</feature>
<evidence type="ECO:0000313" key="2">
    <source>
        <dbReference type="EMBL" id="RRT65381.1"/>
    </source>
</evidence>
<comment type="caution">
    <text evidence="2">The sequence shown here is derived from an EMBL/GenBank/DDBJ whole genome shotgun (WGS) entry which is preliminary data.</text>
</comment>
<reference evidence="2 3" key="1">
    <citation type="journal article" date="2014" name="Agronomy (Basel)">
        <title>A Draft Genome Sequence for Ensete ventricosum, the Drought-Tolerant Tree Against Hunger.</title>
        <authorList>
            <person name="Harrison J."/>
            <person name="Moore K.A."/>
            <person name="Paszkiewicz K."/>
            <person name="Jones T."/>
            <person name="Grant M."/>
            <person name="Ambacheew D."/>
            <person name="Muzemil S."/>
            <person name="Studholme D.J."/>
        </authorList>
    </citation>
    <scope>NUCLEOTIDE SEQUENCE [LARGE SCALE GENOMIC DNA]</scope>
</reference>
<accession>A0A426ZN84</accession>
<proteinExistence type="predicted"/>
<gene>
    <name evidence="2" type="ORF">B296_00017928</name>
</gene>
<feature type="compositionally biased region" description="Polar residues" evidence="1">
    <location>
        <begin position="36"/>
        <end position="45"/>
    </location>
</feature>
<dbReference type="AlphaFoldDB" id="A0A426ZN84"/>
<feature type="region of interest" description="Disordered" evidence="1">
    <location>
        <begin position="26"/>
        <end position="63"/>
    </location>
</feature>
<dbReference type="Proteomes" id="UP000287651">
    <property type="component" value="Unassembled WGS sequence"/>
</dbReference>
<sequence>MKQWPVPKETDRRNLFRISGKPFTLSFPLQHRRSKLQNSSNSGGTTPVAPAQHFKTKSFAEDKQPKRLSRLENVSLSLSSSPPPNSQCDKGREQDSRHRSCKPDQEGEFRAGLAQSRRNRMKARCSCGSNTRSQVTHRIEMRVTRRHICHRHLPPSHTAKRNTRKAQKRAQPKLHDVKRFALVRDHTNYYQCCCSYFFRGLGEVCGGTVNNLVELDAVELSYCQVTTVAGGTSTDAIINFQASMTAICCLILLKAGGLWRREVSVGGPSMQQCILLSRRRWGGGPAMGGAAVGYTMGL</sequence>
<organism evidence="2 3">
    <name type="scientific">Ensete ventricosum</name>
    <name type="common">Abyssinian banana</name>
    <name type="synonym">Musa ensete</name>
    <dbReference type="NCBI Taxonomy" id="4639"/>
    <lineage>
        <taxon>Eukaryota</taxon>
        <taxon>Viridiplantae</taxon>
        <taxon>Streptophyta</taxon>
        <taxon>Embryophyta</taxon>
        <taxon>Tracheophyta</taxon>
        <taxon>Spermatophyta</taxon>
        <taxon>Magnoliopsida</taxon>
        <taxon>Liliopsida</taxon>
        <taxon>Zingiberales</taxon>
        <taxon>Musaceae</taxon>
        <taxon>Ensete</taxon>
    </lineage>
</organism>
<feature type="compositionally biased region" description="Basic and acidic residues" evidence="1">
    <location>
        <begin position="89"/>
        <end position="109"/>
    </location>
</feature>
<dbReference type="EMBL" id="AMZH03005833">
    <property type="protein sequence ID" value="RRT65381.1"/>
    <property type="molecule type" value="Genomic_DNA"/>
</dbReference>
<name>A0A426ZN84_ENSVE</name>
<protein>
    <submittedName>
        <fullName evidence="2">Uncharacterized protein</fullName>
    </submittedName>
</protein>
<evidence type="ECO:0000313" key="3">
    <source>
        <dbReference type="Proteomes" id="UP000287651"/>
    </source>
</evidence>
<evidence type="ECO:0000256" key="1">
    <source>
        <dbReference type="SAM" id="MobiDB-lite"/>
    </source>
</evidence>